<sequence length="81" mass="8313">MPTTGLSFISASEATFCLCTSNCLASTAASTATNTTTNHNCIAPLLPPLALIVIIGNDVMTMFCTSDLAQAPTDTASSNRI</sequence>
<reference evidence="1" key="1">
    <citation type="submission" date="2018-01" db="EMBL/GenBank/DDBJ databases">
        <title>An insight into the sialome of Amazonian anophelines.</title>
        <authorList>
            <person name="Ribeiro J.M."/>
            <person name="Scarpassa V."/>
            <person name="Calvo E."/>
        </authorList>
    </citation>
    <scope>NUCLEOTIDE SEQUENCE</scope>
</reference>
<organism evidence="1">
    <name type="scientific">Anopheles darlingi</name>
    <name type="common">Mosquito</name>
    <dbReference type="NCBI Taxonomy" id="43151"/>
    <lineage>
        <taxon>Eukaryota</taxon>
        <taxon>Metazoa</taxon>
        <taxon>Ecdysozoa</taxon>
        <taxon>Arthropoda</taxon>
        <taxon>Hexapoda</taxon>
        <taxon>Insecta</taxon>
        <taxon>Pterygota</taxon>
        <taxon>Neoptera</taxon>
        <taxon>Endopterygota</taxon>
        <taxon>Diptera</taxon>
        <taxon>Nematocera</taxon>
        <taxon>Culicoidea</taxon>
        <taxon>Culicidae</taxon>
        <taxon>Anophelinae</taxon>
        <taxon>Anopheles</taxon>
    </lineage>
</organism>
<proteinExistence type="predicted"/>
<dbReference type="AlphaFoldDB" id="A0A2M4DJK1"/>
<dbReference type="EMBL" id="GGFL01013537">
    <property type="protein sequence ID" value="MBW77715.1"/>
    <property type="molecule type" value="Transcribed_RNA"/>
</dbReference>
<evidence type="ECO:0000313" key="1">
    <source>
        <dbReference type="EMBL" id="MBW77715.1"/>
    </source>
</evidence>
<accession>A0A2M4DJK1</accession>
<protein>
    <submittedName>
        <fullName evidence="1">Putative secreted protein</fullName>
    </submittedName>
</protein>
<name>A0A2M4DJK1_ANODA</name>